<dbReference type="PANTHER" id="PTHR11575:SF23">
    <property type="entry name" value="5-NUCLEOTIDASE FAMILY PROTEIN"/>
    <property type="match status" value="1"/>
</dbReference>
<evidence type="ECO:0000259" key="3">
    <source>
        <dbReference type="Pfam" id="PF00149"/>
    </source>
</evidence>
<dbReference type="GO" id="GO:0008253">
    <property type="term" value="F:5'-nucleotidase activity"/>
    <property type="evidence" value="ECO:0007669"/>
    <property type="project" value="TreeGrafter"/>
</dbReference>
<feature type="domain" description="5'-Nucleotidase C-terminal" evidence="4">
    <location>
        <begin position="288"/>
        <end position="424"/>
    </location>
</feature>
<reference evidence="5" key="1">
    <citation type="submission" date="2022-10" db="EMBL/GenBank/DDBJ databases">
        <title>Comparative genomic analysis of Cohnella hashimotonis sp. nov., isolated from the International Space Station.</title>
        <authorList>
            <person name="Simpson A."/>
            <person name="Venkateswaran K."/>
        </authorList>
    </citation>
    <scope>NUCLEOTIDE SEQUENCE</scope>
    <source>
        <strain evidence="5">DSM 28161</strain>
    </source>
</reference>
<dbReference type="Proteomes" id="UP001153404">
    <property type="component" value="Unassembled WGS sequence"/>
</dbReference>
<dbReference type="Gene3D" id="3.60.21.10">
    <property type="match status" value="1"/>
</dbReference>
<protein>
    <submittedName>
        <fullName evidence="5">Bifunctional metallophosphatase/5'-nucleotidase</fullName>
    </submittedName>
</protein>
<accession>A0A9X4KYL1</accession>
<dbReference type="PANTHER" id="PTHR11575">
    <property type="entry name" value="5'-NUCLEOTIDASE-RELATED"/>
    <property type="match status" value="1"/>
</dbReference>
<dbReference type="Gene3D" id="3.90.780.10">
    <property type="entry name" value="5'-Nucleotidase, C-terminal domain"/>
    <property type="match status" value="1"/>
</dbReference>
<dbReference type="PRINTS" id="PR01607">
    <property type="entry name" value="APYRASEFAMLY"/>
</dbReference>
<gene>
    <name evidence="5" type="ORF">OMP40_34080</name>
</gene>
<dbReference type="Pfam" id="PF00149">
    <property type="entry name" value="Metallophos"/>
    <property type="match status" value="1"/>
</dbReference>
<dbReference type="Pfam" id="PF02872">
    <property type="entry name" value="5_nucleotid_C"/>
    <property type="match status" value="1"/>
</dbReference>
<dbReference type="CDD" id="cd00845">
    <property type="entry name" value="MPP_UshA_N_like"/>
    <property type="match status" value="1"/>
</dbReference>
<feature type="domain" description="Calcineurin-like phosphoesterase" evidence="3">
    <location>
        <begin position="8"/>
        <end position="204"/>
    </location>
</feature>
<comment type="caution">
    <text evidence="5">The sequence shown here is derived from an EMBL/GenBank/DDBJ whole genome shotgun (WGS) entry which is preliminary data.</text>
</comment>
<dbReference type="GO" id="GO:0008768">
    <property type="term" value="F:UDP-sugar diphosphatase activity"/>
    <property type="evidence" value="ECO:0007669"/>
    <property type="project" value="TreeGrafter"/>
</dbReference>
<evidence type="ECO:0000313" key="5">
    <source>
        <dbReference type="EMBL" id="MDG0813754.1"/>
    </source>
</evidence>
<dbReference type="SUPFAM" id="SSF56300">
    <property type="entry name" value="Metallo-dependent phosphatases"/>
    <property type="match status" value="1"/>
</dbReference>
<dbReference type="InterPro" id="IPR029052">
    <property type="entry name" value="Metallo-depent_PP-like"/>
</dbReference>
<evidence type="ECO:0000256" key="2">
    <source>
        <dbReference type="RuleBase" id="RU362119"/>
    </source>
</evidence>
<dbReference type="InterPro" id="IPR006179">
    <property type="entry name" value="5_nucleotidase/apyrase"/>
</dbReference>
<dbReference type="InterPro" id="IPR004843">
    <property type="entry name" value="Calcineurin-like_PHP"/>
</dbReference>
<organism evidence="5 6">
    <name type="scientific">Cohnella rhizosphaerae</name>
    <dbReference type="NCBI Taxonomy" id="1457232"/>
    <lineage>
        <taxon>Bacteria</taxon>
        <taxon>Bacillati</taxon>
        <taxon>Bacillota</taxon>
        <taxon>Bacilli</taxon>
        <taxon>Bacillales</taxon>
        <taxon>Paenibacillaceae</taxon>
        <taxon>Cohnella</taxon>
    </lineage>
</organism>
<dbReference type="GO" id="GO:0009166">
    <property type="term" value="P:nucleotide catabolic process"/>
    <property type="evidence" value="ECO:0007669"/>
    <property type="project" value="InterPro"/>
</dbReference>
<dbReference type="RefSeq" id="WP_277537913.1">
    <property type="nucleotide sequence ID" value="NZ_JAPDIA010000008.1"/>
</dbReference>
<proteinExistence type="inferred from homology"/>
<dbReference type="GO" id="GO:0030288">
    <property type="term" value="C:outer membrane-bounded periplasmic space"/>
    <property type="evidence" value="ECO:0007669"/>
    <property type="project" value="TreeGrafter"/>
</dbReference>
<evidence type="ECO:0000313" key="6">
    <source>
        <dbReference type="Proteomes" id="UP001153404"/>
    </source>
</evidence>
<evidence type="ECO:0000256" key="1">
    <source>
        <dbReference type="ARBA" id="ARBA00022729"/>
    </source>
</evidence>
<dbReference type="GO" id="GO:0046872">
    <property type="term" value="F:metal ion binding"/>
    <property type="evidence" value="ECO:0007669"/>
    <property type="project" value="InterPro"/>
</dbReference>
<sequence>MHSGKLILLHTNDIHSHFEEAARAADYIKEVRRSVPADRLLLVDCGDHLDRVRIETEGTDAAVNRELLTRLGYDAVTFGNNEGLTYTPEQLDRLYGNASFPIVCANLRLAATGRPPAWMRRTLTLQKAGLTVGIFGLTVQFHEFYELLGWEATDPLEEAAACVAELRSACDVVLAISHLGLRQDERLAAAVPGIDVIVGAHTHHLLEVPLRIGGAVVCAAGKFGRYVGTVEIGRGPDGRGLDIEGRTVPTEGRRPDPETADIVAAALRMAKATMAEPVAELAVPLAGEAAAESPLGTLLAGALRRKTGAEIGLTNAGQLLDGLAAGPVTRERLHAVCPSPINPCLIELTGAQLRQAFEESLLPEFIGLEFHGFGFRGKVLGRLCTDGAEVVFDPAAPPYGRLVGVLVNGETLDDDRVYTVGTLDMFTFGIGYVGLKQGRVVRYYLPEFIRDLLAEALGDERAVYDCVRPRWREDAASAAL</sequence>
<dbReference type="PROSITE" id="PS00785">
    <property type="entry name" value="5_NUCLEOTIDASE_1"/>
    <property type="match status" value="1"/>
</dbReference>
<dbReference type="GO" id="GO:0000166">
    <property type="term" value="F:nucleotide binding"/>
    <property type="evidence" value="ECO:0007669"/>
    <property type="project" value="UniProtKB-KW"/>
</dbReference>
<keyword evidence="6" id="KW-1185">Reference proteome</keyword>
<comment type="similarity">
    <text evidence="2">Belongs to the 5'-nucleotidase family.</text>
</comment>
<dbReference type="AlphaFoldDB" id="A0A9X4KYL1"/>
<keyword evidence="2" id="KW-0547">Nucleotide-binding</keyword>
<keyword evidence="2" id="KW-0378">Hydrolase</keyword>
<name>A0A9X4KYL1_9BACL</name>
<dbReference type="InterPro" id="IPR008334">
    <property type="entry name" value="5'-Nucleotdase_C"/>
</dbReference>
<dbReference type="InterPro" id="IPR006146">
    <property type="entry name" value="5'-Nucleotdase_CS"/>
</dbReference>
<dbReference type="SUPFAM" id="SSF55816">
    <property type="entry name" value="5'-nucleotidase (syn. UDP-sugar hydrolase), C-terminal domain"/>
    <property type="match status" value="1"/>
</dbReference>
<dbReference type="InterPro" id="IPR036907">
    <property type="entry name" value="5'-Nucleotdase_C_sf"/>
</dbReference>
<keyword evidence="1" id="KW-0732">Signal</keyword>
<dbReference type="EMBL" id="JAPDIA010000008">
    <property type="protein sequence ID" value="MDG0813754.1"/>
    <property type="molecule type" value="Genomic_DNA"/>
</dbReference>
<evidence type="ECO:0000259" key="4">
    <source>
        <dbReference type="Pfam" id="PF02872"/>
    </source>
</evidence>